<dbReference type="EMBL" id="BAABME010011792">
    <property type="protein sequence ID" value="GAA0184297.1"/>
    <property type="molecule type" value="Genomic_DNA"/>
</dbReference>
<evidence type="ECO:0000313" key="2">
    <source>
        <dbReference type="EMBL" id="GAA0184297.1"/>
    </source>
</evidence>
<dbReference type="PANTHER" id="PTHR31635:SF196">
    <property type="entry name" value="REVERSE TRANSCRIPTASE DOMAIN-CONTAINING PROTEIN-RELATED"/>
    <property type="match status" value="1"/>
</dbReference>
<dbReference type="AlphaFoldDB" id="A0AAV3RSF2"/>
<evidence type="ECO:0000259" key="1">
    <source>
        <dbReference type="PROSITE" id="PS50878"/>
    </source>
</evidence>
<evidence type="ECO:0000313" key="3">
    <source>
        <dbReference type="Proteomes" id="UP001454036"/>
    </source>
</evidence>
<gene>
    <name evidence="2" type="ORF">LIER_31585</name>
</gene>
<keyword evidence="3" id="KW-1185">Reference proteome</keyword>
<dbReference type="Pfam" id="PF13966">
    <property type="entry name" value="zf-RVT"/>
    <property type="match status" value="1"/>
</dbReference>
<name>A0AAV3RSF2_LITER</name>
<protein>
    <recommendedName>
        <fullName evidence="1">Reverse transcriptase domain-containing protein</fullName>
    </recommendedName>
</protein>
<dbReference type="InterPro" id="IPR043502">
    <property type="entry name" value="DNA/RNA_pol_sf"/>
</dbReference>
<feature type="domain" description="Reverse transcriptase" evidence="1">
    <location>
        <begin position="1"/>
        <end position="163"/>
    </location>
</feature>
<proteinExistence type="predicted"/>
<sequence length="326" mass="37244">MAIKLELDKAFNRVDWGCVRHCLKHFGFPECISNIILHCISSTQMVVITNGKVGKSFKPSRGVRQGDYISPYIFIIIMKLFHLQIDEAPRQGTWKPLNFGRSGHSISHCFFADDIILFGKADMEIARTIDFILKKFSKTHSIIFYQCKKLKQRVGALFKGLKSTIGDGTTTFLWTDNWLGQGCIANYMHGPLNKEEHNAKVCSIIHPTTKLWDLSRLSFQPPMELANRILATPTSLFANIGDSFTSKDRSFLMKEAYGMISMDDTPNSNLDWLWKLKTLPRIKTFLWLACLNKLPTRLSLFTKNITKDGVCCSCFTKESCNHLIWE</sequence>
<comment type="caution">
    <text evidence="2">The sequence shown here is derived from an EMBL/GenBank/DDBJ whole genome shotgun (WGS) entry which is preliminary data.</text>
</comment>
<dbReference type="SUPFAM" id="SSF56672">
    <property type="entry name" value="DNA/RNA polymerases"/>
    <property type="match status" value="1"/>
</dbReference>
<reference evidence="2 3" key="1">
    <citation type="submission" date="2024-01" db="EMBL/GenBank/DDBJ databases">
        <title>The complete chloroplast genome sequence of Lithospermum erythrorhizon: insights into the phylogenetic relationship among Boraginaceae species and the maternal lineages of purple gromwells.</title>
        <authorList>
            <person name="Okada T."/>
            <person name="Watanabe K."/>
        </authorList>
    </citation>
    <scope>NUCLEOTIDE SEQUENCE [LARGE SCALE GENOMIC DNA]</scope>
</reference>
<dbReference type="Pfam" id="PF00078">
    <property type="entry name" value="RVT_1"/>
    <property type="match status" value="1"/>
</dbReference>
<dbReference type="PANTHER" id="PTHR31635">
    <property type="entry name" value="REVERSE TRANSCRIPTASE DOMAIN-CONTAINING PROTEIN-RELATED"/>
    <property type="match status" value="1"/>
</dbReference>
<dbReference type="PROSITE" id="PS50878">
    <property type="entry name" value="RT_POL"/>
    <property type="match status" value="1"/>
</dbReference>
<accession>A0AAV3RSF2</accession>
<organism evidence="2 3">
    <name type="scientific">Lithospermum erythrorhizon</name>
    <name type="common">Purple gromwell</name>
    <name type="synonym">Lithospermum officinale var. erythrorhizon</name>
    <dbReference type="NCBI Taxonomy" id="34254"/>
    <lineage>
        <taxon>Eukaryota</taxon>
        <taxon>Viridiplantae</taxon>
        <taxon>Streptophyta</taxon>
        <taxon>Embryophyta</taxon>
        <taxon>Tracheophyta</taxon>
        <taxon>Spermatophyta</taxon>
        <taxon>Magnoliopsida</taxon>
        <taxon>eudicotyledons</taxon>
        <taxon>Gunneridae</taxon>
        <taxon>Pentapetalae</taxon>
        <taxon>asterids</taxon>
        <taxon>lamiids</taxon>
        <taxon>Boraginales</taxon>
        <taxon>Boraginaceae</taxon>
        <taxon>Boraginoideae</taxon>
        <taxon>Lithospermeae</taxon>
        <taxon>Lithospermum</taxon>
    </lineage>
</organism>
<dbReference type="InterPro" id="IPR000477">
    <property type="entry name" value="RT_dom"/>
</dbReference>
<dbReference type="Proteomes" id="UP001454036">
    <property type="component" value="Unassembled WGS sequence"/>
</dbReference>
<dbReference type="InterPro" id="IPR026960">
    <property type="entry name" value="RVT-Znf"/>
</dbReference>